<dbReference type="RefSeq" id="WP_039371573.1">
    <property type="nucleotide sequence ID" value="NZ_CABPRW010000001.1"/>
</dbReference>
<keyword evidence="4" id="KW-1185">Reference proteome</keyword>
<evidence type="ECO:0000313" key="2">
    <source>
        <dbReference type="EMBL" id="QHF13455.1"/>
    </source>
</evidence>
<accession>A0A5E4RCN3</accession>
<gene>
    <name evidence="3" type="ORF">PFI31113_00061</name>
    <name evidence="2" type="ORF">PI93_013000</name>
</gene>
<protein>
    <recommendedName>
        <fullName evidence="6">CesD/SycD/LcrH family type III secretion system chaperone</fullName>
    </recommendedName>
</protein>
<dbReference type="OrthoDB" id="8943232at2"/>
<sequence>MHPTQYLPPPPRGDVTGHAHSSAPPDTATLRYHEARDAYNAADYQAALHLLYPLLKERPLDISVNKLVGYAHFAREEYALAIAPLGTVSLFAPDDPEPTWICAQCMAKLGDGALARDLAMHALETSRENAAYAAVGADAERFLATI</sequence>
<reference evidence="3 5" key="3">
    <citation type="submission" date="2019-08" db="EMBL/GenBank/DDBJ databases">
        <authorList>
            <person name="Peeters C."/>
        </authorList>
    </citation>
    <scope>NUCLEOTIDE SEQUENCE [LARGE SCALE GENOMIC DNA]</scope>
    <source>
        <strain evidence="3 5">LMG 31113</strain>
    </source>
</reference>
<evidence type="ECO:0000313" key="4">
    <source>
        <dbReference type="Proteomes" id="UP000035080"/>
    </source>
</evidence>
<evidence type="ECO:0000256" key="1">
    <source>
        <dbReference type="SAM" id="MobiDB-lite"/>
    </source>
</evidence>
<dbReference type="AlphaFoldDB" id="A0A5E4RCN3"/>
<reference evidence="2" key="2">
    <citation type="submission" date="2019-07" db="EMBL/GenBank/DDBJ databases">
        <title>Complete Genome Sequences of Clinical Pandoraea fibrosis Isolates.</title>
        <authorList>
            <person name="Pitt M.E."/>
            <person name="Nguyen S.H."/>
            <person name="Duarte T.P.S."/>
            <person name="Roddam L.F."/>
            <person name="Blaskovich M.A.T."/>
            <person name="Cooper M.A."/>
            <person name="Coin L.J.M."/>
        </authorList>
    </citation>
    <scope>NUCLEOTIDE SEQUENCE</scope>
    <source>
        <strain evidence="2">6399</strain>
    </source>
</reference>
<dbReference type="EMBL" id="CABPRW010000001">
    <property type="protein sequence ID" value="VVD60204.1"/>
    <property type="molecule type" value="Genomic_DNA"/>
</dbReference>
<dbReference type="Proteomes" id="UP000382577">
    <property type="component" value="Unassembled WGS sequence"/>
</dbReference>
<dbReference type="Gene3D" id="1.25.40.10">
    <property type="entry name" value="Tetratricopeptide repeat domain"/>
    <property type="match status" value="1"/>
</dbReference>
<dbReference type="EMBL" id="CP047385">
    <property type="protein sequence ID" value="QHF13455.1"/>
    <property type="molecule type" value="Genomic_DNA"/>
</dbReference>
<evidence type="ECO:0008006" key="6">
    <source>
        <dbReference type="Google" id="ProtNLM"/>
    </source>
</evidence>
<name>A0A5E4RCN3_9BURK</name>
<reference evidence="2 4" key="1">
    <citation type="journal article" date="2015" name="Genome Announc.">
        <title>Genome Sequences of Two Pandoraea pnomenusa Isolates Recovered 11 Months Apart from a Cystic Fibrosis Patient.</title>
        <authorList>
            <person name="Ee R."/>
            <person name="Ambrose M."/>
            <person name="Lazenby J."/>
            <person name="Williams P."/>
            <person name="Chan K.G."/>
            <person name="Roddam L."/>
        </authorList>
    </citation>
    <scope>NUCLEOTIDE SEQUENCE [LARGE SCALE GENOMIC DNA]</scope>
    <source>
        <strain evidence="2 4">6399</strain>
    </source>
</reference>
<feature type="compositionally biased region" description="Pro residues" evidence="1">
    <location>
        <begin position="1"/>
        <end position="12"/>
    </location>
</feature>
<dbReference type="Proteomes" id="UP000035080">
    <property type="component" value="Chromosome"/>
</dbReference>
<organism evidence="3 5">
    <name type="scientific">Pandoraea fibrosis</name>
    <dbReference type="NCBI Taxonomy" id="1891094"/>
    <lineage>
        <taxon>Bacteria</taxon>
        <taxon>Pseudomonadati</taxon>
        <taxon>Pseudomonadota</taxon>
        <taxon>Betaproteobacteria</taxon>
        <taxon>Burkholderiales</taxon>
        <taxon>Burkholderiaceae</taxon>
        <taxon>Pandoraea</taxon>
    </lineage>
</organism>
<dbReference type="SUPFAM" id="SSF48452">
    <property type="entry name" value="TPR-like"/>
    <property type="match status" value="1"/>
</dbReference>
<proteinExistence type="predicted"/>
<feature type="region of interest" description="Disordered" evidence="1">
    <location>
        <begin position="1"/>
        <end position="24"/>
    </location>
</feature>
<evidence type="ECO:0000313" key="3">
    <source>
        <dbReference type="EMBL" id="VVD60204.1"/>
    </source>
</evidence>
<evidence type="ECO:0000313" key="5">
    <source>
        <dbReference type="Proteomes" id="UP000382577"/>
    </source>
</evidence>
<dbReference type="InterPro" id="IPR011990">
    <property type="entry name" value="TPR-like_helical_dom_sf"/>
</dbReference>